<evidence type="ECO:0000313" key="1">
    <source>
        <dbReference type="EMBL" id="EHK54152.1"/>
    </source>
</evidence>
<feature type="non-terminal residue" evidence="1">
    <location>
        <position position="1"/>
    </location>
</feature>
<name>H0HYN2_9HYPH</name>
<keyword evidence="2" id="KW-1185">Reference proteome</keyword>
<proteinExistence type="predicted"/>
<evidence type="ECO:0000313" key="2">
    <source>
        <dbReference type="Proteomes" id="UP000003250"/>
    </source>
</evidence>
<gene>
    <name evidence="1" type="ORF">MAXJ12_26438</name>
</gene>
<organism evidence="1 2">
    <name type="scientific">Mesorhizobium alhagi CCNWXJ12-2</name>
    <dbReference type="NCBI Taxonomy" id="1107882"/>
    <lineage>
        <taxon>Bacteria</taxon>
        <taxon>Pseudomonadati</taxon>
        <taxon>Pseudomonadota</taxon>
        <taxon>Alphaproteobacteria</taxon>
        <taxon>Hyphomicrobiales</taxon>
        <taxon>Phyllobacteriaceae</taxon>
        <taxon>Allomesorhizobium</taxon>
    </lineage>
</organism>
<reference evidence="1 2" key="1">
    <citation type="journal article" date="2012" name="J. Bacteriol.">
        <title>Draft Genome Sequence of Mesorhizobium alhagi CCNWXJ12-2T, a Novel Salt-Resistant Species Isolated from the Desert of Northwestern China.</title>
        <authorList>
            <person name="Zhou M."/>
            <person name="Chen W."/>
            <person name="Chen H."/>
            <person name="Wei G."/>
        </authorList>
    </citation>
    <scope>NUCLEOTIDE SEQUENCE [LARGE SCALE GENOMIC DNA]</scope>
    <source>
        <strain evidence="1 2">CCNWXJ12-2</strain>
    </source>
</reference>
<protein>
    <submittedName>
        <fullName evidence="1">PE-PGRS family protein</fullName>
    </submittedName>
</protein>
<dbReference type="AlphaFoldDB" id="H0HYN2"/>
<dbReference type="EMBL" id="AHAM01000223">
    <property type="protein sequence ID" value="EHK54152.1"/>
    <property type="molecule type" value="Genomic_DNA"/>
</dbReference>
<sequence>YVFGESTATADASNTLSAFNQEIVMGANLQQNAVDMTVVGGNLNNTIYGEDGDSTGA</sequence>
<accession>H0HYN2</accession>
<dbReference type="Proteomes" id="UP000003250">
    <property type="component" value="Unassembled WGS sequence"/>
</dbReference>